<evidence type="ECO:0000313" key="2">
    <source>
        <dbReference type="EMBL" id="PAN47007.1"/>
    </source>
</evidence>
<dbReference type="Proteomes" id="UP000243499">
    <property type="component" value="Chromosome 9"/>
</dbReference>
<protein>
    <submittedName>
        <fullName evidence="2">Uncharacterized protein</fullName>
    </submittedName>
</protein>
<accession>A0A2S3ILP4</accession>
<reference evidence="2" key="1">
    <citation type="submission" date="2018-04" db="EMBL/GenBank/DDBJ databases">
        <title>WGS assembly of Panicum hallii.</title>
        <authorList>
            <person name="Lovell J."/>
            <person name="Jenkins J."/>
            <person name="Lowry D."/>
            <person name="Mamidi S."/>
            <person name="Sreedasyam A."/>
            <person name="Weng X."/>
            <person name="Barry K."/>
            <person name="Bonette J."/>
            <person name="Campitelli B."/>
            <person name="Daum C."/>
            <person name="Gordon S."/>
            <person name="Gould B."/>
            <person name="Lipzen A."/>
            <person name="Macqueen A."/>
            <person name="Palacio-Mejia J."/>
            <person name="Plott C."/>
            <person name="Shakirov E."/>
            <person name="Shu S."/>
            <person name="Yoshinaga Y."/>
            <person name="Zane M."/>
            <person name="Rokhsar D."/>
            <person name="Grimwood J."/>
            <person name="Schmutz J."/>
            <person name="Juenger T."/>
        </authorList>
    </citation>
    <scope>NUCLEOTIDE SEQUENCE [LARGE SCALE GENOMIC DNA]</scope>
    <source>
        <strain evidence="2">FIL2</strain>
    </source>
</reference>
<dbReference type="Gramene" id="PAN47007">
    <property type="protein sequence ID" value="PAN47007"/>
    <property type="gene ID" value="PAHAL_9G203600"/>
</dbReference>
<dbReference type="EMBL" id="CM008054">
    <property type="protein sequence ID" value="PAN47007.1"/>
    <property type="molecule type" value="Genomic_DNA"/>
</dbReference>
<evidence type="ECO:0000256" key="1">
    <source>
        <dbReference type="SAM" id="MobiDB-lite"/>
    </source>
</evidence>
<sequence>MPRAVPNHGPKAASFLTAGSSSTEELLRPPSHAAGDGPASMAGGAETMTVQASNPSCAGSRAGGKAPTPAARRRPGPQRRLSVAPPAAGRSEAELRPLKARRPRRILRGCCSSSTDERLAVIHG</sequence>
<gene>
    <name evidence="2" type="ORF">PAHAL_9G203600</name>
</gene>
<proteinExistence type="predicted"/>
<name>A0A2S3ILP4_9POAL</name>
<dbReference type="AlphaFoldDB" id="A0A2S3ILP4"/>
<feature type="compositionally biased region" description="Polar residues" evidence="1">
    <location>
        <begin position="48"/>
        <end position="57"/>
    </location>
</feature>
<feature type="region of interest" description="Disordered" evidence="1">
    <location>
        <begin position="1"/>
        <end position="102"/>
    </location>
</feature>
<organism evidence="2">
    <name type="scientific">Panicum hallii</name>
    <dbReference type="NCBI Taxonomy" id="206008"/>
    <lineage>
        <taxon>Eukaryota</taxon>
        <taxon>Viridiplantae</taxon>
        <taxon>Streptophyta</taxon>
        <taxon>Embryophyta</taxon>
        <taxon>Tracheophyta</taxon>
        <taxon>Spermatophyta</taxon>
        <taxon>Magnoliopsida</taxon>
        <taxon>Liliopsida</taxon>
        <taxon>Poales</taxon>
        <taxon>Poaceae</taxon>
        <taxon>PACMAD clade</taxon>
        <taxon>Panicoideae</taxon>
        <taxon>Panicodae</taxon>
        <taxon>Paniceae</taxon>
        <taxon>Panicinae</taxon>
        <taxon>Panicum</taxon>
        <taxon>Panicum sect. Panicum</taxon>
    </lineage>
</organism>